<dbReference type="Proteomes" id="UP000008743">
    <property type="component" value="Unassembled WGS sequence"/>
</dbReference>
<dbReference type="Gene3D" id="1.10.510.10">
    <property type="entry name" value="Transferase(Phosphotransferase) domain 1"/>
    <property type="match status" value="1"/>
</dbReference>
<evidence type="ECO:0000259" key="13">
    <source>
        <dbReference type="PROSITE" id="PS50011"/>
    </source>
</evidence>
<dbReference type="GO" id="GO:0004674">
    <property type="term" value="F:protein serine/threonine kinase activity"/>
    <property type="evidence" value="ECO:0007669"/>
    <property type="project" value="UniProtKB-KW"/>
</dbReference>
<feature type="domain" description="Protein kinase" evidence="13">
    <location>
        <begin position="179"/>
        <end position="436"/>
    </location>
</feature>
<dbReference type="SMART" id="SM00239">
    <property type="entry name" value="C2"/>
    <property type="match status" value="1"/>
</dbReference>
<dbReference type="PROSITE" id="PS00107">
    <property type="entry name" value="PROTEIN_KINASE_ATP"/>
    <property type="match status" value="1"/>
</dbReference>
<dbReference type="CDD" id="cd00030">
    <property type="entry name" value="C2"/>
    <property type="match status" value="1"/>
</dbReference>
<dbReference type="RefSeq" id="XP_004364779.2">
    <property type="nucleotide sequence ID" value="XM_004364722.2"/>
</dbReference>
<dbReference type="PROSITE" id="PS51285">
    <property type="entry name" value="AGC_KINASE_CTER"/>
    <property type="match status" value="1"/>
</dbReference>
<keyword evidence="2" id="KW-0723">Serine/threonine-protein kinase</keyword>
<keyword evidence="7 10" id="KW-0067">ATP-binding</keyword>
<comment type="catalytic activity">
    <reaction evidence="9">
        <text>L-seryl-[protein] + ATP = O-phospho-L-seryl-[protein] + ADP + H(+)</text>
        <dbReference type="Rhea" id="RHEA:17989"/>
        <dbReference type="Rhea" id="RHEA-COMP:9863"/>
        <dbReference type="Rhea" id="RHEA-COMP:11604"/>
        <dbReference type="ChEBI" id="CHEBI:15378"/>
        <dbReference type="ChEBI" id="CHEBI:29999"/>
        <dbReference type="ChEBI" id="CHEBI:30616"/>
        <dbReference type="ChEBI" id="CHEBI:83421"/>
        <dbReference type="ChEBI" id="CHEBI:456216"/>
        <dbReference type="EC" id="2.7.11.1"/>
    </reaction>
</comment>
<dbReference type="OrthoDB" id="63267at2759"/>
<evidence type="ECO:0000256" key="7">
    <source>
        <dbReference type="ARBA" id="ARBA00022840"/>
    </source>
</evidence>
<feature type="binding site" evidence="10">
    <location>
        <position position="208"/>
    </location>
    <ligand>
        <name>ATP</name>
        <dbReference type="ChEBI" id="CHEBI:30616"/>
    </ligand>
</feature>
<dbReference type="GO" id="GO:0106310">
    <property type="term" value="F:protein serine kinase activity"/>
    <property type="evidence" value="ECO:0007669"/>
    <property type="project" value="RHEA"/>
</dbReference>
<evidence type="ECO:0000256" key="10">
    <source>
        <dbReference type="PROSITE-ProRule" id="PRU10141"/>
    </source>
</evidence>
<evidence type="ECO:0000259" key="12">
    <source>
        <dbReference type="PROSITE" id="PS50004"/>
    </source>
</evidence>
<dbReference type="Gene3D" id="2.60.40.150">
    <property type="entry name" value="C2 domain"/>
    <property type="match status" value="1"/>
</dbReference>
<dbReference type="PROSITE" id="PS50011">
    <property type="entry name" value="PROTEIN_KINASE_DOM"/>
    <property type="match status" value="1"/>
</dbReference>
<dbReference type="SMART" id="SM00220">
    <property type="entry name" value="S_TKc"/>
    <property type="match status" value="1"/>
</dbReference>
<evidence type="ECO:0000313" key="16">
    <source>
        <dbReference type="Proteomes" id="UP000008743"/>
    </source>
</evidence>
<evidence type="ECO:0000256" key="1">
    <source>
        <dbReference type="ARBA" id="ARBA00012513"/>
    </source>
</evidence>
<dbReference type="InterPro" id="IPR000719">
    <property type="entry name" value="Prot_kinase_dom"/>
</dbReference>
<feature type="domain" description="C2" evidence="12">
    <location>
        <begin position="35"/>
        <end position="144"/>
    </location>
</feature>
<organism evidence="15 16">
    <name type="scientific">Capsaspora owczarzaki (strain ATCC 30864)</name>
    <dbReference type="NCBI Taxonomy" id="595528"/>
    <lineage>
        <taxon>Eukaryota</taxon>
        <taxon>Filasterea</taxon>
        <taxon>Capsaspora</taxon>
    </lineage>
</organism>
<keyword evidence="16" id="KW-1185">Reference proteome</keyword>
<keyword evidence="4" id="KW-0808">Transferase</keyword>
<protein>
    <recommendedName>
        <fullName evidence="1">non-specific serine/threonine protein kinase</fullName>
        <ecNumber evidence="1">2.7.11.1</ecNumber>
    </recommendedName>
</protein>
<dbReference type="FunFam" id="1.10.510.10:FF:000008">
    <property type="entry name" value="Non-specific serine/threonine protein kinase"/>
    <property type="match status" value="1"/>
</dbReference>
<dbReference type="InterPro" id="IPR008271">
    <property type="entry name" value="Ser/Thr_kinase_AS"/>
</dbReference>
<feature type="region of interest" description="Disordered" evidence="11">
    <location>
        <begin position="1"/>
        <end position="52"/>
    </location>
</feature>
<dbReference type="eggNOG" id="KOG0598">
    <property type="taxonomic scope" value="Eukaryota"/>
</dbReference>
<dbReference type="Gene3D" id="3.30.200.20">
    <property type="entry name" value="Phosphorylase Kinase, domain 1"/>
    <property type="match status" value="1"/>
</dbReference>
<evidence type="ECO:0000256" key="11">
    <source>
        <dbReference type="SAM" id="MobiDB-lite"/>
    </source>
</evidence>
<dbReference type="InterPro" id="IPR000961">
    <property type="entry name" value="AGC-kinase_C"/>
</dbReference>
<dbReference type="FunCoup" id="A0A0D2U679">
    <property type="interactions" value="315"/>
</dbReference>
<dbReference type="PANTHER" id="PTHR24351">
    <property type="entry name" value="RIBOSOMAL PROTEIN S6 KINASE"/>
    <property type="match status" value="1"/>
</dbReference>
<dbReference type="PhylomeDB" id="A0A0D2U679"/>
<evidence type="ECO:0000256" key="8">
    <source>
        <dbReference type="ARBA" id="ARBA00047899"/>
    </source>
</evidence>
<dbReference type="AlphaFoldDB" id="A0A0D2U679"/>
<dbReference type="InterPro" id="IPR017892">
    <property type="entry name" value="Pkinase_C"/>
</dbReference>
<evidence type="ECO:0000256" key="9">
    <source>
        <dbReference type="ARBA" id="ARBA00048679"/>
    </source>
</evidence>
<dbReference type="SUPFAM" id="SSF56112">
    <property type="entry name" value="Protein kinase-like (PK-like)"/>
    <property type="match status" value="1"/>
</dbReference>
<evidence type="ECO:0000256" key="6">
    <source>
        <dbReference type="ARBA" id="ARBA00022777"/>
    </source>
</evidence>
<keyword evidence="3" id="KW-0597">Phosphoprotein</keyword>
<comment type="catalytic activity">
    <reaction evidence="8">
        <text>L-threonyl-[protein] + ATP = O-phospho-L-threonyl-[protein] + ADP + H(+)</text>
        <dbReference type="Rhea" id="RHEA:46608"/>
        <dbReference type="Rhea" id="RHEA-COMP:11060"/>
        <dbReference type="Rhea" id="RHEA-COMP:11605"/>
        <dbReference type="ChEBI" id="CHEBI:15378"/>
        <dbReference type="ChEBI" id="CHEBI:30013"/>
        <dbReference type="ChEBI" id="CHEBI:30616"/>
        <dbReference type="ChEBI" id="CHEBI:61977"/>
        <dbReference type="ChEBI" id="CHEBI:456216"/>
        <dbReference type="EC" id="2.7.11.1"/>
    </reaction>
</comment>
<keyword evidence="5 10" id="KW-0547">Nucleotide-binding</keyword>
<dbReference type="InterPro" id="IPR017441">
    <property type="entry name" value="Protein_kinase_ATP_BS"/>
</dbReference>
<evidence type="ECO:0000256" key="4">
    <source>
        <dbReference type="ARBA" id="ARBA00022679"/>
    </source>
</evidence>
<evidence type="ECO:0000313" key="15">
    <source>
        <dbReference type="EMBL" id="KJE90626.1"/>
    </source>
</evidence>
<accession>A0A0D2U679</accession>
<dbReference type="GO" id="GO:0005524">
    <property type="term" value="F:ATP binding"/>
    <property type="evidence" value="ECO:0007669"/>
    <property type="project" value="UniProtKB-UniRule"/>
</dbReference>
<dbReference type="SUPFAM" id="SSF49562">
    <property type="entry name" value="C2 domain (Calcium/lipid-binding domain, CaLB)"/>
    <property type="match status" value="1"/>
</dbReference>
<proteinExistence type="predicted"/>
<dbReference type="EC" id="2.7.11.1" evidence="1"/>
<feature type="domain" description="AGC-kinase C-terminal" evidence="14">
    <location>
        <begin position="437"/>
        <end position="508"/>
    </location>
</feature>
<dbReference type="InterPro" id="IPR035892">
    <property type="entry name" value="C2_domain_sf"/>
</dbReference>
<dbReference type="FunFam" id="3.30.200.20:FF:000048">
    <property type="entry name" value="Non-specific serine/threonine protein kinase"/>
    <property type="match status" value="1"/>
</dbReference>
<dbReference type="STRING" id="595528.A0A0D2U679"/>
<dbReference type="Pfam" id="PF00168">
    <property type="entry name" value="C2"/>
    <property type="match status" value="1"/>
</dbReference>
<dbReference type="PROSITE" id="PS00108">
    <property type="entry name" value="PROTEIN_KINASE_ST"/>
    <property type="match status" value="1"/>
</dbReference>
<dbReference type="EMBL" id="KE346361">
    <property type="protein sequence ID" value="KJE90626.1"/>
    <property type="molecule type" value="Genomic_DNA"/>
</dbReference>
<dbReference type="Pfam" id="PF00433">
    <property type="entry name" value="Pkinase_C"/>
    <property type="match status" value="1"/>
</dbReference>
<reference evidence="16" key="1">
    <citation type="submission" date="2011-02" db="EMBL/GenBank/DDBJ databases">
        <title>The Genome Sequence of Capsaspora owczarzaki ATCC 30864.</title>
        <authorList>
            <person name="Russ C."/>
            <person name="Cuomo C."/>
            <person name="Burger G."/>
            <person name="Gray M.W."/>
            <person name="Holland P.W.H."/>
            <person name="King N."/>
            <person name="Lang F.B.F."/>
            <person name="Roger A.J."/>
            <person name="Ruiz-Trillo I."/>
            <person name="Young S.K."/>
            <person name="Zeng Q."/>
            <person name="Gargeya S."/>
            <person name="Alvarado L."/>
            <person name="Berlin A."/>
            <person name="Chapman S.B."/>
            <person name="Chen Z."/>
            <person name="Freedman E."/>
            <person name="Gellesch M."/>
            <person name="Goldberg J."/>
            <person name="Griggs A."/>
            <person name="Gujja S."/>
            <person name="Heilman E."/>
            <person name="Heiman D."/>
            <person name="Howarth C."/>
            <person name="Mehta T."/>
            <person name="Neiman D."/>
            <person name="Pearson M."/>
            <person name="Roberts A."/>
            <person name="Saif S."/>
            <person name="Shea T."/>
            <person name="Shenoy N."/>
            <person name="Sisk P."/>
            <person name="Stolte C."/>
            <person name="Sykes S."/>
            <person name="White J."/>
            <person name="Yandava C."/>
            <person name="Haas B."/>
            <person name="Nusbaum C."/>
            <person name="Birren B."/>
        </authorList>
    </citation>
    <scope>NUCLEOTIDE SEQUENCE</scope>
    <source>
        <strain evidence="16">ATCC 30864</strain>
    </source>
</reference>
<gene>
    <name evidence="15" type="ORF">CAOG_001911</name>
</gene>
<dbReference type="Pfam" id="PF00069">
    <property type="entry name" value="Pkinase"/>
    <property type="match status" value="1"/>
</dbReference>
<dbReference type="PROSITE" id="PS50004">
    <property type="entry name" value="C2"/>
    <property type="match status" value="1"/>
</dbReference>
<dbReference type="InParanoid" id="A0A0D2U679"/>
<evidence type="ECO:0000256" key="5">
    <source>
        <dbReference type="ARBA" id="ARBA00022741"/>
    </source>
</evidence>
<keyword evidence="6 15" id="KW-0418">Kinase</keyword>
<dbReference type="SMART" id="SM00133">
    <property type="entry name" value="S_TK_X"/>
    <property type="match status" value="1"/>
</dbReference>
<dbReference type="InterPro" id="IPR011009">
    <property type="entry name" value="Kinase-like_dom_sf"/>
</dbReference>
<feature type="compositionally biased region" description="Basic and acidic residues" evidence="11">
    <location>
        <begin position="10"/>
        <end position="51"/>
    </location>
</feature>
<dbReference type="InterPro" id="IPR000008">
    <property type="entry name" value="C2_dom"/>
</dbReference>
<sequence length="509" mass="57403">MSGLFKSFGTKKDKKDDKKEDKKDDKTKTLKKDGSSSSKPETKEEDLDKPHGKLVVNVSSGRGFAPTSANVVCVVSFERNQTLSKTSDGATPKWDQSITFDVTDKGRDLTIECYSRGASGNELIGSVRIQPSYGDQASMTDQWYRLRNKDNTADTAAELHVVHTYKHTEATRSLTINDFDLLKVIGKGSFGKVMQVRKKDTNRIYAMKILKKSHLVERDEVGHTKSERIILAKNCSPFLVGLKFSFQTPEKIYLVLDYVNGGELFFHLQNEGKFSEQRSKFYTAQLLSALESLHAINVIYRDLKPENILVDFDGFIALTDFGLCKEEIKHDEKTNTFCGTPEYMAPEVLQQKGYGPSVDWWTLGILLYEMLTGLPPFYDENTNQMYHKILFGDLVFTDEISPKARSLIAGLLDRDPAKRLGAGPNGAKEIKQHAFFEDMNFADLEAKRVPVPWKPSLENQFDTSNFDPEFTEMQPQDSVVPDSHLSATVQNQFKGFTYVDHSEALQGAM</sequence>
<evidence type="ECO:0000259" key="14">
    <source>
        <dbReference type="PROSITE" id="PS51285"/>
    </source>
</evidence>
<name>A0A0D2U679_CAPO3</name>
<evidence type="ECO:0000256" key="3">
    <source>
        <dbReference type="ARBA" id="ARBA00022553"/>
    </source>
</evidence>
<evidence type="ECO:0000256" key="2">
    <source>
        <dbReference type="ARBA" id="ARBA00022527"/>
    </source>
</evidence>